<dbReference type="RefSeq" id="WP_173163696.1">
    <property type="nucleotide sequence ID" value="NZ_AP022871.1"/>
</dbReference>
<dbReference type="AlphaFoldDB" id="A0A6F8YYM1"/>
<evidence type="ECO:0000313" key="2">
    <source>
        <dbReference type="Proteomes" id="UP000503011"/>
    </source>
</evidence>
<dbReference type="KEGG" id="psuu:Psuf_083510"/>
<accession>A0A6F8YYM1</accession>
<keyword evidence="2" id="KW-1185">Reference proteome</keyword>
<dbReference type="EMBL" id="AP022871">
    <property type="protein sequence ID" value="BCB91038.1"/>
    <property type="molecule type" value="Genomic_DNA"/>
</dbReference>
<sequence length="66" mass="7933">MRAEEIVVELERLARLMRDLVSPDPVVRADAERRRRELLARAEAERRPWRDRVEAALDEALRRLRE</sequence>
<reference evidence="1 2" key="1">
    <citation type="submission" date="2020-03" db="EMBL/GenBank/DDBJ databases">
        <title>Whole genome shotgun sequence of Phytohabitans suffuscus NBRC 105367.</title>
        <authorList>
            <person name="Komaki H."/>
            <person name="Tamura T."/>
        </authorList>
    </citation>
    <scope>NUCLEOTIDE SEQUENCE [LARGE SCALE GENOMIC DNA]</scope>
    <source>
        <strain evidence="1 2">NBRC 105367</strain>
    </source>
</reference>
<protein>
    <submittedName>
        <fullName evidence="1">Uncharacterized protein</fullName>
    </submittedName>
</protein>
<dbReference type="Proteomes" id="UP000503011">
    <property type="component" value="Chromosome"/>
</dbReference>
<name>A0A6F8YYM1_9ACTN</name>
<evidence type="ECO:0000313" key="1">
    <source>
        <dbReference type="EMBL" id="BCB91038.1"/>
    </source>
</evidence>
<organism evidence="1 2">
    <name type="scientific">Phytohabitans suffuscus</name>
    <dbReference type="NCBI Taxonomy" id="624315"/>
    <lineage>
        <taxon>Bacteria</taxon>
        <taxon>Bacillati</taxon>
        <taxon>Actinomycetota</taxon>
        <taxon>Actinomycetes</taxon>
        <taxon>Micromonosporales</taxon>
        <taxon>Micromonosporaceae</taxon>
    </lineage>
</organism>
<proteinExistence type="predicted"/>
<reference evidence="1 2" key="2">
    <citation type="submission" date="2020-03" db="EMBL/GenBank/DDBJ databases">
        <authorList>
            <person name="Ichikawa N."/>
            <person name="Kimura A."/>
            <person name="Kitahashi Y."/>
            <person name="Uohara A."/>
        </authorList>
    </citation>
    <scope>NUCLEOTIDE SEQUENCE [LARGE SCALE GENOMIC DNA]</scope>
    <source>
        <strain evidence="1 2">NBRC 105367</strain>
    </source>
</reference>
<gene>
    <name evidence="1" type="ORF">Psuf_083510</name>
</gene>